<name>A0A3Q8U2U5_9PSED</name>
<dbReference type="Proteomes" id="UP000268230">
    <property type="component" value="Chromosome"/>
</dbReference>
<evidence type="ECO:0000313" key="1">
    <source>
        <dbReference type="EMBL" id="AZL69300.1"/>
    </source>
</evidence>
<organism evidence="1 2">
    <name type="scientific">Pseudomonas entomophila</name>
    <dbReference type="NCBI Taxonomy" id="312306"/>
    <lineage>
        <taxon>Bacteria</taxon>
        <taxon>Pseudomonadati</taxon>
        <taxon>Pseudomonadota</taxon>
        <taxon>Gammaproteobacteria</taxon>
        <taxon>Pseudomonadales</taxon>
        <taxon>Pseudomonadaceae</taxon>
        <taxon>Pseudomonas</taxon>
    </lineage>
</organism>
<reference evidence="1 2" key="1">
    <citation type="submission" date="2018-12" db="EMBL/GenBank/DDBJ databases">
        <authorList>
            <person name="Li S."/>
            <person name="Yang R."/>
            <person name="Chen G."/>
            <person name="Zou L."/>
            <person name="Zhang C."/>
            <person name="Chen Y."/>
            <person name="Liu Z."/>
            <person name="Li Y."/>
            <person name="Yan Y."/>
            <person name="Huang M."/>
            <person name="Chen T."/>
        </authorList>
    </citation>
    <scope>NUCLEOTIDE SEQUENCE [LARGE SCALE GENOMIC DNA]</scope>
    <source>
        <strain evidence="1 2">1257</strain>
    </source>
</reference>
<dbReference type="AlphaFoldDB" id="A0A3Q8U2U5"/>
<dbReference type="PANTHER" id="PTHR40045:SF1">
    <property type="entry name" value="YQCI_YCGG FAMILY PROTEIN"/>
    <property type="match status" value="1"/>
</dbReference>
<dbReference type="OrthoDB" id="112290at2"/>
<dbReference type="EMBL" id="CP034338">
    <property type="protein sequence ID" value="AZL69300.1"/>
    <property type="molecule type" value="Genomic_DNA"/>
</dbReference>
<dbReference type="KEGG" id="pory:EJA05_16895"/>
<dbReference type="PANTHER" id="PTHR40045">
    <property type="entry name" value="YCGG FAMILY PROTEIN"/>
    <property type="match status" value="1"/>
</dbReference>
<gene>
    <name evidence="1" type="ORF">EJA05_16895</name>
</gene>
<evidence type="ECO:0000313" key="2">
    <source>
        <dbReference type="Proteomes" id="UP000268230"/>
    </source>
</evidence>
<protein>
    <submittedName>
        <fullName evidence="1">YqcI/YcgG family protein</fullName>
    </submittedName>
</protein>
<sequence>MFTGYGNCYRLDALELADEHVQNPHHWTHKAIEHFKETLANPDFPCLFGRKAVNARTCHILFARAEQLADDIARGLADYIATIEPIPLKQRIGNPLLVFLQTAADTSLQQQQALAWDVLRQVHSRDPSPWPREVPQDPHDNQWSFCFAGMPLFINMNFPAHRLMKSRNLGRHIAWVINPRESFDEVASASTASGQRIRARIRERVQHYNDGVMPASLGFFGQHDNFEWQQYQLQEPGSLNPARCPFHAHATPDPLIEN</sequence>
<dbReference type="Pfam" id="PF08892">
    <property type="entry name" value="YqcI_YcgG"/>
    <property type="match status" value="1"/>
</dbReference>
<dbReference type="InterPro" id="IPR014988">
    <property type="entry name" value="Uncharacterised_YqcI/YcgG"/>
</dbReference>
<accession>A0A3Q8U2U5</accession>
<proteinExistence type="predicted"/>